<accession>A0A7G8QAV9</accession>
<feature type="binding site" evidence="9">
    <location>
        <position position="152"/>
    </location>
    <ligand>
        <name>Mn(2+)</name>
        <dbReference type="ChEBI" id="CHEBI:29035"/>
    </ligand>
</feature>
<keyword evidence="4 9" id="KW-0521">NADP</keyword>
<dbReference type="SUPFAM" id="SSF51735">
    <property type="entry name" value="NAD(P)-binding Rossmann-fold domains"/>
    <property type="match status" value="1"/>
</dbReference>
<dbReference type="NCBIfam" id="NF009114">
    <property type="entry name" value="PRK12464.1"/>
    <property type="match status" value="1"/>
</dbReference>
<evidence type="ECO:0000256" key="7">
    <source>
        <dbReference type="ARBA" id="ARBA00023229"/>
    </source>
</evidence>
<dbReference type="GO" id="GO:0051484">
    <property type="term" value="P:isopentenyl diphosphate biosynthetic process, methylerythritol 4-phosphate pathway involved in terpenoid biosynthetic process"/>
    <property type="evidence" value="ECO:0007669"/>
    <property type="project" value="UniProtKB-ARBA"/>
</dbReference>
<dbReference type="GO" id="GO:0030145">
    <property type="term" value="F:manganese ion binding"/>
    <property type="evidence" value="ECO:0007669"/>
    <property type="project" value="TreeGrafter"/>
</dbReference>
<dbReference type="Pfam" id="PF02670">
    <property type="entry name" value="DXP_reductoisom"/>
    <property type="match status" value="1"/>
</dbReference>
<dbReference type="PIRSF" id="PIRSF006205">
    <property type="entry name" value="Dxp_reductismrs"/>
    <property type="match status" value="1"/>
</dbReference>
<feature type="binding site" evidence="9">
    <location>
        <position position="10"/>
    </location>
    <ligand>
        <name>NADPH</name>
        <dbReference type="ChEBI" id="CHEBI:57783"/>
    </ligand>
</feature>
<feature type="binding site" evidence="9">
    <location>
        <position position="124"/>
    </location>
    <ligand>
        <name>NADPH</name>
        <dbReference type="ChEBI" id="CHEBI:57783"/>
    </ligand>
</feature>
<dbReference type="InterPro" id="IPR013512">
    <property type="entry name" value="DXP_reductoisomerase_N"/>
</dbReference>
<keyword evidence="3 9" id="KW-0479">Metal-binding</keyword>
<dbReference type="RefSeq" id="WP_187059380.1">
    <property type="nucleotide sequence ID" value="NZ_CP060412.1"/>
</dbReference>
<dbReference type="Pfam" id="PF13288">
    <property type="entry name" value="DXPR_C"/>
    <property type="match status" value="1"/>
</dbReference>
<evidence type="ECO:0000256" key="5">
    <source>
        <dbReference type="ARBA" id="ARBA00023002"/>
    </source>
</evidence>
<evidence type="ECO:0000256" key="1">
    <source>
        <dbReference type="ARBA" id="ARBA00005094"/>
    </source>
</evidence>
<dbReference type="GO" id="GO:0016853">
    <property type="term" value="F:isomerase activity"/>
    <property type="evidence" value="ECO:0007669"/>
    <property type="project" value="UniProtKB-KW"/>
</dbReference>
<keyword evidence="5 9" id="KW-0560">Oxidoreductase</keyword>
<feature type="binding site" evidence="9">
    <location>
        <position position="180"/>
    </location>
    <ligand>
        <name>1-deoxy-D-xylulose 5-phosphate</name>
        <dbReference type="ChEBI" id="CHEBI:57792"/>
    </ligand>
</feature>
<evidence type="ECO:0000256" key="8">
    <source>
        <dbReference type="ARBA" id="ARBA00048543"/>
    </source>
</evidence>
<feature type="binding site" evidence="9">
    <location>
        <position position="222"/>
    </location>
    <ligand>
        <name>1-deoxy-D-xylulose 5-phosphate</name>
        <dbReference type="ChEBI" id="CHEBI:57792"/>
    </ligand>
</feature>
<dbReference type="InterPro" id="IPR026877">
    <property type="entry name" value="DXPR_C"/>
</dbReference>
<gene>
    <name evidence="9" type="primary">dxr</name>
    <name evidence="13" type="ORF">H8F01_19275</name>
</gene>
<evidence type="ECO:0000313" key="13">
    <source>
        <dbReference type="EMBL" id="QNK03917.1"/>
    </source>
</evidence>
<dbReference type="InterPro" id="IPR003821">
    <property type="entry name" value="DXP_reductoisomerase"/>
</dbReference>
<comment type="catalytic activity">
    <reaction evidence="8">
        <text>2-C-methyl-D-erythritol 4-phosphate + NADP(+) = 1-deoxy-D-xylulose 5-phosphate + NADPH + H(+)</text>
        <dbReference type="Rhea" id="RHEA:13717"/>
        <dbReference type="ChEBI" id="CHEBI:15378"/>
        <dbReference type="ChEBI" id="CHEBI:57783"/>
        <dbReference type="ChEBI" id="CHEBI:57792"/>
        <dbReference type="ChEBI" id="CHEBI:58262"/>
        <dbReference type="ChEBI" id="CHEBI:58349"/>
        <dbReference type="EC" id="1.1.1.267"/>
    </reaction>
    <physiologicalReaction direction="right-to-left" evidence="8">
        <dbReference type="Rhea" id="RHEA:13719"/>
    </physiologicalReaction>
</comment>
<reference evidence="13 14" key="1">
    <citation type="submission" date="2020-08" db="EMBL/GenBank/DDBJ databases">
        <title>Dyella sp. G9 isolated from forest soil.</title>
        <authorList>
            <person name="Fu J."/>
            <person name="Qiu L."/>
        </authorList>
    </citation>
    <scope>NUCLEOTIDE SEQUENCE [LARGE SCALE GENOMIC DNA]</scope>
    <source>
        <strain evidence="13 14">G9</strain>
    </source>
</reference>
<dbReference type="PANTHER" id="PTHR30525">
    <property type="entry name" value="1-DEOXY-D-XYLULOSE 5-PHOSPHATE REDUCTOISOMERASE"/>
    <property type="match status" value="1"/>
</dbReference>
<dbReference type="Proteomes" id="UP000515873">
    <property type="component" value="Chromosome"/>
</dbReference>
<keyword evidence="9" id="KW-0460">Magnesium</keyword>
<dbReference type="NCBIfam" id="NF003938">
    <property type="entry name" value="PRK05447.1-1"/>
    <property type="match status" value="1"/>
</dbReference>
<comment type="cofactor">
    <cofactor evidence="9">
        <name>Mg(2+)</name>
        <dbReference type="ChEBI" id="CHEBI:18420"/>
    </cofactor>
    <cofactor evidence="9">
        <name>Mn(2+)</name>
        <dbReference type="ChEBI" id="CHEBI:29035"/>
    </cofactor>
</comment>
<feature type="binding site" evidence="9">
    <location>
        <position position="151"/>
    </location>
    <ligand>
        <name>1-deoxy-D-xylulose 5-phosphate</name>
        <dbReference type="ChEBI" id="CHEBI:57792"/>
    </ligand>
</feature>
<comment type="caution">
    <text evidence="9">Lacks conserved residue(s) required for the propagation of feature annotation.</text>
</comment>
<sequence>MQRLSILGSTGSIGTSTLDVVARHPDRFRVYALTAHRQIDRLFEQCRAFLPEVAVVADAEGAAELEQRLRAARLSTEVAYGPQALSVVAGAPRCDTVVAAIVGAAGLASSLAAARAGKKILLANKEALVMSGALFMRTVAEHGATLLPLDSEHNAIFQCLGTGACRSASGGVERLILTASGGPFLHRELDTLDDVTPDQACKHPNWVMGRKISVDSATMMNKGLEVIEARWLFDMPPERIEVLIHPQSVIHSMVTFADQSVLAQLGNPDMRTPIAHAMAHPERVDSGVAPLDLTRMANLSFHAPDLVRFPCLRLGLQVLRDGCAASVTLNAANEVAVDAFLREQIRFTDIARVVERTLERLPALAPSATLDDILAADDLARVVSRQIMTQLPAAHVVAAINP</sequence>
<evidence type="ECO:0000256" key="3">
    <source>
        <dbReference type="ARBA" id="ARBA00022723"/>
    </source>
</evidence>
<dbReference type="EC" id="1.1.1.267" evidence="9"/>
<dbReference type="InterPro" id="IPR013644">
    <property type="entry name" value="DXP_reductoisomerase_C"/>
</dbReference>
<dbReference type="InterPro" id="IPR036169">
    <property type="entry name" value="DXPR_C_sf"/>
</dbReference>
<evidence type="ECO:0000256" key="2">
    <source>
        <dbReference type="ARBA" id="ARBA00006825"/>
    </source>
</evidence>
<feature type="binding site" evidence="9">
    <location>
        <position position="150"/>
    </location>
    <ligand>
        <name>Mn(2+)</name>
        <dbReference type="ChEBI" id="CHEBI:29035"/>
    </ligand>
</feature>
<comment type="pathway">
    <text evidence="1 9">Isoprenoid biosynthesis; isopentenyl diphosphate biosynthesis via DXP pathway; isopentenyl diphosphate from 1-deoxy-D-xylulose 5-phosphate: step 1/6.</text>
</comment>
<dbReference type="GO" id="GO:0030604">
    <property type="term" value="F:1-deoxy-D-xylulose-5-phosphate reductoisomerase activity"/>
    <property type="evidence" value="ECO:0007669"/>
    <property type="project" value="UniProtKB-UniRule"/>
</dbReference>
<feature type="binding site" evidence="9">
    <location>
        <position position="12"/>
    </location>
    <ligand>
        <name>NADPH</name>
        <dbReference type="ChEBI" id="CHEBI:57783"/>
    </ligand>
</feature>
<keyword evidence="14" id="KW-1185">Reference proteome</keyword>
<feature type="binding site" evidence="9">
    <location>
        <position position="221"/>
    </location>
    <ligand>
        <name>1-deoxy-D-xylulose 5-phosphate</name>
        <dbReference type="ChEBI" id="CHEBI:57792"/>
    </ligand>
</feature>
<comment type="function">
    <text evidence="9">Catalyzes the NADPH-dependent rearrangement and reduction of 1-deoxy-D-xylulose-5-phosphate (DXP) to 2-C-methyl-D-erythritol 4-phosphate (MEP).</text>
</comment>
<feature type="domain" description="DXP reductoisomerase C-terminal" evidence="12">
    <location>
        <begin position="265"/>
        <end position="381"/>
    </location>
</feature>
<evidence type="ECO:0000256" key="4">
    <source>
        <dbReference type="ARBA" id="ARBA00022857"/>
    </source>
</evidence>
<evidence type="ECO:0000313" key="14">
    <source>
        <dbReference type="Proteomes" id="UP000515873"/>
    </source>
</evidence>
<keyword evidence="7 9" id="KW-0414">Isoprene biosynthesis</keyword>
<protein>
    <recommendedName>
        <fullName evidence="9">1-deoxy-D-xylulose 5-phosphate reductoisomerase</fullName>
        <shortName evidence="9">DXP reductoisomerase</shortName>
        <ecNumber evidence="9">1.1.1.267</ecNumber>
    </recommendedName>
    <alternativeName>
        <fullName evidence="9">1-deoxyxylulose-5-phosphate reductoisomerase</fullName>
    </alternativeName>
    <alternativeName>
        <fullName evidence="9">2-C-methyl-D-erythritol 4-phosphate synthase</fullName>
    </alternativeName>
</protein>
<dbReference type="EMBL" id="CP060412">
    <property type="protein sequence ID" value="QNK03917.1"/>
    <property type="molecule type" value="Genomic_DNA"/>
</dbReference>
<feature type="binding site" evidence="9">
    <location>
        <position position="203"/>
    </location>
    <ligand>
        <name>1-deoxy-D-xylulose 5-phosphate</name>
        <dbReference type="ChEBI" id="CHEBI:57792"/>
    </ligand>
</feature>
<dbReference type="InterPro" id="IPR036291">
    <property type="entry name" value="NAD(P)-bd_dom_sf"/>
</dbReference>
<dbReference type="Gene3D" id="3.40.50.720">
    <property type="entry name" value="NAD(P)-binding Rossmann-like Domain"/>
    <property type="match status" value="1"/>
</dbReference>
<dbReference type="SUPFAM" id="SSF55347">
    <property type="entry name" value="Glyceraldehyde-3-phosphate dehydrogenase-like, C-terminal domain"/>
    <property type="match status" value="1"/>
</dbReference>
<feature type="binding site" evidence="9">
    <location>
        <position position="125"/>
    </location>
    <ligand>
        <name>1-deoxy-D-xylulose 5-phosphate</name>
        <dbReference type="ChEBI" id="CHEBI:57792"/>
    </ligand>
</feature>
<feature type="binding site" evidence="9">
    <location>
        <position position="13"/>
    </location>
    <ligand>
        <name>NADPH</name>
        <dbReference type="ChEBI" id="CHEBI:57783"/>
    </ligand>
</feature>
<feature type="binding site" evidence="9">
    <location>
        <position position="209"/>
    </location>
    <ligand>
        <name>NADPH</name>
        <dbReference type="ChEBI" id="CHEBI:57783"/>
    </ligand>
</feature>
<feature type="domain" description="1-deoxy-D-xylulose 5-phosphate reductoisomerase N-terminal" evidence="10">
    <location>
        <begin position="4"/>
        <end position="132"/>
    </location>
</feature>
<feature type="binding site" evidence="9">
    <location>
        <position position="152"/>
    </location>
    <ligand>
        <name>1-deoxy-D-xylulose 5-phosphate</name>
        <dbReference type="ChEBI" id="CHEBI:57792"/>
    </ligand>
</feature>
<proteinExistence type="inferred from homology"/>
<organism evidence="13 14">
    <name type="scientific">Dyella telluris</name>
    <dbReference type="NCBI Taxonomy" id="2763498"/>
    <lineage>
        <taxon>Bacteria</taxon>
        <taxon>Pseudomonadati</taxon>
        <taxon>Pseudomonadota</taxon>
        <taxon>Gammaproteobacteria</taxon>
        <taxon>Lysobacterales</taxon>
        <taxon>Rhodanobacteraceae</taxon>
        <taxon>Dyella</taxon>
    </lineage>
</organism>
<feature type="binding site" evidence="9">
    <location>
        <position position="225"/>
    </location>
    <ligand>
        <name>1-deoxy-D-xylulose 5-phosphate</name>
        <dbReference type="ChEBI" id="CHEBI:57792"/>
    </ligand>
</feature>
<feature type="binding site" evidence="9">
    <location>
        <position position="11"/>
    </location>
    <ligand>
        <name>NADPH</name>
        <dbReference type="ChEBI" id="CHEBI:57783"/>
    </ligand>
</feature>
<dbReference type="SUPFAM" id="SSF69055">
    <property type="entry name" value="1-deoxy-D-xylulose-5-phosphate reductoisomerase, C-terminal domain"/>
    <property type="match status" value="1"/>
</dbReference>
<keyword evidence="6 9" id="KW-0464">Manganese</keyword>
<evidence type="ECO:0000256" key="6">
    <source>
        <dbReference type="ARBA" id="ARBA00023211"/>
    </source>
</evidence>
<dbReference type="GO" id="GO:0070402">
    <property type="term" value="F:NADPH binding"/>
    <property type="evidence" value="ECO:0007669"/>
    <property type="project" value="InterPro"/>
</dbReference>
<evidence type="ECO:0000259" key="11">
    <source>
        <dbReference type="Pfam" id="PF08436"/>
    </source>
</evidence>
<evidence type="ECO:0000259" key="10">
    <source>
        <dbReference type="Pfam" id="PF02670"/>
    </source>
</evidence>
<dbReference type="FunFam" id="3.40.50.720:FF:000045">
    <property type="entry name" value="1-deoxy-D-xylulose 5-phosphate reductoisomerase"/>
    <property type="match status" value="1"/>
</dbReference>
<name>A0A7G8QAV9_9GAMM</name>
<dbReference type="KEGG" id="dtl:H8F01_19275"/>
<feature type="domain" description="1-deoxy-D-xylulose 5-phosphate reductoisomerase C-terminal" evidence="11">
    <location>
        <begin position="146"/>
        <end position="233"/>
    </location>
</feature>
<keyword evidence="13" id="KW-0413">Isomerase</keyword>
<feature type="binding site" evidence="9">
    <location>
        <position position="216"/>
    </location>
    <ligand>
        <name>1-deoxy-D-xylulose 5-phosphate</name>
        <dbReference type="ChEBI" id="CHEBI:57792"/>
    </ligand>
</feature>
<dbReference type="PANTHER" id="PTHR30525:SF0">
    <property type="entry name" value="1-DEOXY-D-XYLULOSE 5-PHOSPHATE REDUCTOISOMERASE, CHLOROPLASTIC"/>
    <property type="match status" value="1"/>
</dbReference>
<dbReference type="AlphaFoldDB" id="A0A7G8QAV9"/>
<dbReference type="NCBIfam" id="TIGR00243">
    <property type="entry name" value="Dxr"/>
    <property type="match status" value="1"/>
</dbReference>
<feature type="binding site" evidence="9">
    <location>
        <position position="126"/>
    </location>
    <ligand>
        <name>NADPH</name>
        <dbReference type="ChEBI" id="CHEBI:57783"/>
    </ligand>
</feature>
<dbReference type="HAMAP" id="MF_00183">
    <property type="entry name" value="DXP_reductoisom"/>
    <property type="match status" value="1"/>
</dbReference>
<feature type="binding site" evidence="9">
    <location>
        <position position="225"/>
    </location>
    <ligand>
        <name>Mn(2+)</name>
        <dbReference type="ChEBI" id="CHEBI:29035"/>
    </ligand>
</feature>
<evidence type="ECO:0000256" key="9">
    <source>
        <dbReference type="HAMAP-Rule" id="MF_00183"/>
    </source>
</evidence>
<comment type="similarity">
    <text evidence="2 9">Belongs to the DXR family.</text>
</comment>
<feature type="binding site" evidence="9">
    <location>
        <position position="37"/>
    </location>
    <ligand>
        <name>NADPH</name>
        <dbReference type="ChEBI" id="CHEBI:57783"/>
    </ligand>
</feature>
<dbReference type="UniPathway" id="UPA00056">
    <property type="reaction ID" value="UER00092"/>
</dbReference>
<evidence type="ECO:0000259" key="12">
    <source>
        <dbReference type="Pfam" id="PF13288"/>
    </source>
</evidence>
<dbReference type="Pfam" id="PF08436">
    <property type="entry name" value="DXP_redisom_C"/>
    <property type="match status" value="1"/>
</dbReference>
<dbReference type="Gene3D" id="1.10.1740.10">
    <property type="match status" value="1"/>
</dbReference>